<dbReference type="Gene3D" id="3.40.10.10">
    <property type="entry name" value="DNA Methylphosphotriester Repair Domain"/>
    <property type="match status" value="1"/>
</dbReference>
<gene>
    <name evidence="14" type="ORF">C8J48_0346</name>
</gene>
<dbReference type="GO" id="GO:0043565">
    <property type="term" value="F:sequence-specific DNA binding"/>
    <property type="evidence" value="ECO:0007669"/>
    <property type="project" value="InterPro"/>
</dbReference>
<dbReference type="SUPFAM" id="SSF57884">
    <property type="entry name" value="Ada DNA repair protein, N-terminal domain (N-Ada 10)"/>
    <property type="match status" value="1"/>
</dbReference>
<evidence type="ECO:0000256" key="4">
    <source>
        <dbReference type="ARBA" id="ARBA00022723"/>
    </source>
</evidence>
<dbReference type="PRINTS" id="PR00032">
    <property type="entry name" value="HTHARAC"/>
</dbReference>
<dbReference type="Gene3D" id="1.10.10.60">
    <property type="entry name" value="Homeodomain-like"/>
    <property type="match status" value="2"/>
</dbReference>
<keyword evidence="5" id="KW-0227">DNA damage</keyword>
<dbReference type="FunFam" id="3.40.10.10:FF:000001">
    <property type="entry name" value="DNA-3-methyladenine glycosylase 2"/>
    <property type="match status" value="1"/>
</dbReference>
<dbReference type="GO" id="GO:0003700">
    <property type="term" value="F:DNA-binding transcription factor activity"/>
    <property type="evidence" value="ECO:0007669"/>
    <property type="project" value="InterPro"/>
</dbReference>
<comment type="cofactor">
    <cofactor evidence="1">
        <name>Zn(2+)</name>
        <dbReference type="ChEBI" id="CHEBI:29105"/>
    </cofactor>
</comment>
<accession>A0A2T4Z7D3</accession>
<dbReference type="AlphaFoldDB" id="A0A2T4Z7D3"/>
<dbReference type="Pfam" id="PF12833">
    <property type="entry name" value="HTH_18"/>
    <property type="match status" value="1"/>
</dbReference>
<dbReference type="InterPro" id="IPR004026">
    <property type="entry name" value="Ada_DNA_repair_Zn-bd"/>
</dbReference>
<feature type="compositionally biased region" description="Polar residues" evidence="12">
    <location>
        <begin position="1"/>
        <end position="16"/>
    </location>
</feature>
<dbReference type="GO" id="GO:0006307">
    <property type="term" value="P:DNA alkylation repair"/>
    <property type="evidence" value="ECO:0007669"/>
    <property type="project" value="UniProtKB-ARBA"/>
</dbReference>
<dbReference type="PANTHER" id="PTHR43280">
    <property type="entry name" value="ARAC-FAMILY TRANSCRIPTIONAL REGULATOR"/>
    <property type="match status" value="1"/>
</dbReference>
<evidence type="ECO:0000256" key="10">
    <source>
        <dbReference type="ARBA" id="ARBA00023163"/>
    </source>
</evidence>
<dbReference type="InterPro" id="IPR009057">
    <property type="entry name" value="Homeodomain-like_sf"/>
</dbReference>
<keyword evidence="11" id="KW-0234">DNA repair</keyword>
<keyword evidence="7" id="KW-0805">Transcription regulation</keyword>
<dbReference type="InterPro" id="IPR018060">
    <property type="entry name" value="HTH_AraC"/>
</dbReference>
<dbReference type="RefSeq" id="WP_107724663.1">
    <property type="nucleotide sequence ID" value="NZ_PZZP01000001.1"/>
</dbReference>
<keyword evidence="9" id="KW-0010">Activator</keyword>
<dbReference type="PANTHER" id="PTHR43280:SF28">
    <property type="entry name" value="HTH-TYPE TRANSCRIPTIONAL ACTIVATOR RHAS"/>
    <property type="match status" value="1"/>
</dbReference>
<dbReference type="GO" id="GO:0008168">
    <property type="term" value="F:methyltransferase activity"/>
    <property type="evidence" value="ECO:0007669"/>
    <property type="project" value="UniProtKB-KW"/>
</dbReference>
<dbReference type="OrthoDB" id="9802228at2"/>
<evidence type="ECO:0000313" key="14">
    <source>
        <dbReference type="EMBL" id="PTM57789.1"/>
    </source>
</evidence>
<evidence type="ECO:0000256" key="7">
    <source>
        <dbReference type="ARBA" id="ARBA00023015"/>
    </source>
</evidence>
<feature type="region of interest" description="Disordered" evidence="12">
    <location>
        <begin position="1"/>
        <end position="20"/>
    </location>
</feature>
<keyword evidence="8" id="KW-0238">DNA-binding</keyword>
<evidence type="ECO:0000256" key="8">
    <source>
        <dbReference type="ARBA" id="ARBA00023125"/>
    </source>
</evidence>
<dbReference type="EMBL" id="PZZP01000001">
    <property type="protein sequence ID" value="PTM57789.1"/>
    <property type="molecule type" value="Genomic_DNA"/>
</dbReference>
<organism evidence="14 15">
    <name type="scientific">Desmospora activa DSM 45169</name>
    <dbReference type="NCBI Taxonomy" id="1121389"/>
    <lineage>
        <taxon>Bacteria</taxon>
        <taxon>Bacillati</taxon>
        <taxon>Bacillota</taxon>
        <taxon>Bacilli</taxon>
        <taxon>Bacillales</taxon>
        <taxon>Thermoactinomycetaceae</taxon>
        <taxon>Desmospora</taxon>
    </lineage>
</organism>
<evidence type="ECO:0000256" key="3">
    <source>
        <dbReference type="ARBA" id="ARBA00022679"/>
    </source>
</evidence>
<evidence type="ECO:0000256" key="9">
    <source>
        <dbReference type="ARBA" id="ARBA00023159"/>
    </source>
</evidence>
<name>A0A2T4Z7D3_9BACL</name>
<evidence type="ECO:0000256" key="11">
    <source>
        <dbReference type="ARBA" id="ARBA00023204"/>
    </source>
</evidence>
<keyword evidence="10" id="KW-0804">Transcription</keyword>
<keyword evidence="6" id="KW-0862">Zinc</keyword>
<dbReference type="SUPFAM" id="SSF46689">
    <property type="entry name" value="Homeodomain-like"/>
    <property type="match status" value="2"/>
</dbReference>
<keyword evidence="3 14" id="KW-0808">Transferase</keyword>
<dbReference type="GO" id="GO:0008270">
    <property type="term" value="F:zinc ion binding"/>
    <property type="evidence" value="ECO:0007669"/>
    <property type="project" value="InterPro"/>
</dbReference>
<dbReference type="Pfam" id="PF02805">
    <property type="entry name" value="Ada_Zn_binding"/>
    <property type="match status" value="1"/>
</dbReference>
<dbReference type="PROSITE" id="PS01124">
    <property type="entry name" value="HTH_ARAC_FAMILY_2"/>
    <property type="match status" value="1"/>
</dbReference>
<evidence type="ECO:0000256" key="2">
    <source>
        <dbReference type="ARBA" id="ARBA00022603"/>
    </source>
</evidence>
<reference evidence="14 15" key="1">
    <citation type="submission" date="2018-04" db="EMBL/GenBank/DDBJ databases">
        <title>Genomic Encyclopedia of Archaeal and Bacterial Type Strains, Phase II (KMG-II): from individual species to whole genera.</title>
        <authorList>
            <person name="Goeker M."/>
        </authorList>
    </citation>
    <scope>NUCLEOTIDE SEQUENCE [LARGE SCALE GENOMIC DNA]</scope>
    <source>
        <strain evidence="14 15">DSM 45169</strain>
    </source>
</reference>
<evidence type="ECO:0000313" key="15">
    <source>
        <dbReference type="Proteomes" id="UP000241639"/>
    </source>
</evidence>
<evidence type="ECO:0000256" key="5">
    <source>
        <dbReference type="ARBA" id="ARBA00022763"/>
    </source>
</evidence>
<dbReference type="GO" id="GO:0032259">
    <property type="term" value="P:methylation"/>
    <property type="evidence" value="ECO:0007669"/>
    <property type="project" value="UniProtKB-KW"/>
</dbReference>
<dbReference type="InterPro" id="IPR035451">
    <property type="entry name" value="Ada-like_dom_sf"/>
</dbReference>
<evidence type="ECO:0000256" key="1">
    <source>
        <dbReference type="ARBA" id="ARBA00001947"/>
    </source>
</evidence>
<dbReference type="PIRSF" id="PIRSF000408">
    <property type="entry name" value="Alkyltransferas_AdaA"/>
    <property type="match status" value="1"/>
</dbReference>
<dbReference type="SMART" id="SM00342">
    <property type="entry name" value="HTH_ARAC"/>
    <property type="match status" value="1"/>
</dbReference>
<proteinExistence type="predicted"/>
<dbReference type="InterPro" id="IPR018062">
    <property type="entry name" value="HTH_AraC-typ_CS"/>
</dbReference>
<dbReference type="Proteomes" id="UP000241639">
    <property type="component" value="Unassembled WGS sequence"/>
</dbReference>
<evidence type="ECO:0000256" key="12">
    <source>
        <dbReference type="SAM" id="MobiDB-lite"/>
    </source>
</evidence>
<protein>
    <submittedName>
        <fullName evidence="14">AraC family transcriptional regulator of adaptative response / methylphosphotriester-DNA alkyltransferase methyltransferase</fullName>
    </submittedName>
</protein>
<dbReference type="InterPro" id="IPR020449">
    <property type="entry name" value="Tscrpt_reg_AraC-type_HTH"/>
</dbReference>
<dbReference type="InterPro" id="IPR016220">
    <property type="entry name" value="Me-P-triester_DNA_alkyl-Trfase"/>
</dbReference>
<feature type="domain" description="HTH araC/xylS-type" evidence="13">
    <location>
        <begin position="103"/>
        <end position="201"/>
    </location>
</feature>
<dbReference type="PROSITE" id="PS00041">
    <property type="entry name" value="HTH_ARAC_FAMILY_1"/>
    <property type="match status" value="1"/>
</dbReference>
<sequence length="219" mass="25716">MATENQQSQRNVQNEPNLDENQDAVNEEYWQAIIQNDSAFDRTFFYAVETTGIFCRPSCKSRVPNRENVRIFKHAQQALAEHFRPCKRCRPDEIQLPDEEWINQIVKWIDCHYHETLTLQNLAERFHVSPYHLHRTFKRIKGRTVAEYVQQIRISTAMKHLSSSNHSVMDIAVSVGIPNAAHFSTLFQKKLGLTPTEYRRRMKEKERSYHEGEGSIKNA</sequence>
<evidence type="ECO:0000259" key="13">
    <source>
        <dbReference type="PROSITE" id="PS01124"/>
    </source>
</evidence>
<comment type="caution">
    <text evidence="14">The sequence shown here is derived from an EMBL/GenBank/DDBJ whole genome shotgun (WGS) entry which is preliminary data.</text>
</comment>
<keyword evidence="15" id="KW-1185">Reference proteome</keyword>
<keyword evidence="2 14" id="KW-0489">Methyltransferase</keyword>
<evidence type="ECO:0000256" key="6">
    <source>
        <dbReference type="ARBA" id="ARBA00022833"/>
    </source>
</evidence>
<keyword evidence="4" id="KW-0479">Metal-binding</keyword>